<organism evidence="2 3">
    <name type="scientific">Tagetes erecta</name>
    <name type="common">African marigold</name>
    <dbReference type="NCBI Taxonomy" id="13708"/>
    <lineage>
        <taxon>Eukaryota</taxon>
        <taxon>Viridiplantae</taxon>
        <taxon>Streptophyta</taxon>
        <taxon>Embryophyta</taxon>
        <taxon>Tracheophyta</taxon>
        <taxon>Spermatophyta</taxon>
        <taxon>Magnoliopsida</taxon>
        <taxon>eudicotyledons</taxon>
        <taxon>Gunneridae</taxon>
        <taxon>Pentapetalae</taxon>
        <taxon>asterids</taxon>
        <taxon>campanulids</taxon>
        <taxon>Asterales</taxon>
        <taxon>Asteraceae</taxon>
        <taxon>Asteroideae</taxon>
        <taxon>Heliantheae alliance</taxon>
        <taxon>Tageteae</taxon>
        <taxon>Tagetes</taxon>
    </lineage>
</organism>
<name>A0AAD8K3H9_TARER</name>
<evidence type="ECO:0000313" key="1">
    <source>
        <dbReference type="EMBL" id="KAK1414320.1"/>
    </source>
</evidence>
<evidence type="ECO:0000313" key="2">
    <source>
        <dbReference type="EMBL" id="KAK1414321.1"/>
    </source>
</evidence>
<reference evidence="2" key="1">
    <citation type="journal article" date="2023" name="bioRxiv">
        <title>Improved chromosome-level genome assembly for marigold (Tagetes erecta).</title>
        <authorList>
            <person name="Jiang F."/>
            <person name="Yuan L."/>
            <person name="Wang S."/>
            <person name="Wang H."/>
            <person name="Xu D."/>
            <person name="Wang A."/>
            <person name="Fan W."/>
        </authorList>
    </citation>
    <scope>NUCLEOTIDE SEQUENCE</scope>
    <source>
        <strain evidence="2">WSJ</strain>
        <tissue evidence="2">Leaf</tissue>
    </source>
</reference>
<dbReference type="EMBL" id="JAUHHV010000008">
    <property type="protein sequence ID" value="KAK1414320.1"/>
    <property type="molecule type" value="Genomic_DNA"/>
</dbReference>
<comment type="caution">
    <text evidence="2">The sequence shown here is derived from an EMBL/GenBank/DDBJ whole genome shotgun (WGS) entry which is preliminary data.</text>
</comment>
<dbReference type="AlphaFoldDB" id="A0AAD8K3H9"/>
<dbReference type="Proteomes" id="UP001229421">
    <property type="component" value="Unassembled WGS sequence"/>
</dbReference>
<proteinExistence type="predicted"/>
<sequence length="82" mass="9406">MFKTSKSFDEEAADYGKLAACTTNQKAMDPAKTQKLYENELSAEKEEDEDVAIIRTRALKNWKWDEVIDISSSEDDEDLDCH</sequence>
<evidence type="ECO:0000313" key="3">
    <source>
        <dbReference type="Proteomes" id="UP001229421"/>
    </source>
</evidence>
<gene>
    <name evidence="1" type="ORF">QVD17_30064</name>
    <name evidence="2" type="ORF">QVD17_30065</name>
</gene>
<dbReference type="EMBL" id="JAUHHV010000008">
    <property type="protein sequence ID" value="KAK1414321.1"/>
    <property type="molecule type" value="Genomic_DNA"/>
</dbReference>
<keyword evidence="3" id="KW-1185">Reference proteome</keyword>
<protein>
    <submittedName>
        <fullName evidence="2">Uncharacterized protein</fullName>
    </submittedName>
</protein>
<accession>A0AAD8K3H9</accession>